<evidence type="ECO:0008006" key="3">
    <source>
        <dbReference type="Google" id="ProtNLM"/>
    </source>
</evidence>
<evidence type="ECO:0000313" key="1">
    <source>
        <dbReference type="EMBL" id="KMW60511.1"/>
    </source>
</evidence>
<reference evidence="1 2" key="1">
    <citation type="submission" date="2015-06" db="EMBL/GenBank/DDBJ databases">
        <title>Draft genome sequence of an Alphaproteobacteria species associated to the Mediterranean sponge Oscarella lobularis.</title>
        <authorList>
            <person name="Jourda C."/>
            <person name="Santini S."/>
            <person name="Claverie J.-M."/>
        </authorList>
    </citation>
    <scope>NUCLEOTIDE SEQUENCE [LARGE SCALE GENOMIC DNA]</scope>
    <source>
        <strain evidence="1">IGS</strain>
    </source>
</reference>
<gene>
    <name evidence="1" type="ORF">AIOL_000667</name>
</gene>
<proteinExistence type="predicted"/>
<keyword evidence="2" id="KW-1185">Reference proteome</keyword>
<organism evidence="1 2">
    <name type="scientific">Candidatus Rhodobacter oscarellae</name>
    <dbReference type="NCBI Taxonomy" id="1675527"/>
    <lineage>
        <taxon>Bacteria</taxon>
        <taxon>Pseudomonadati</taxon>
        <taxon>Pseudomonadota</taxon>
        <taxon>Alphaproteobacteria</taxon>
        <taxon>Rhodobacterales</taxon>
        <taxon>Rhodobacter group</taxon>
        <taxon>Rhodobacter</taxon>
    </lineage>
</organism>
<dbReference type="RefSeq" id="WP_049641586.1">
    <property type="nucleotide sequence ID" value="NZ_LFTY01000001.1"/>
</dbReference>
<protein>
    <recommendedName>
        <fullName evidence="3">DUF1127 domain-containing protein</fullName>
    </recommendedName>
</protein>
<comment type="caution">
    <text evidence="1">The sequence shown here is derived from an EMBL/GenBank/DDBJ whole genome shotgun (WGS) entry which is preliminary data.</text>
</comment>
<sequence>MADISTNAPWWAIRRFVPKLRILRLRLPLRYRPRPPLSDHLARDMGLKTYEIERLRLQLPSETNVHPRL</sequence>
<dbReference type="Proteomes" id="UP000037178">
    <property type="component" value="Unassembled WGS sequence"/>
</dbReference>
<dbReference type="OrthoDB" id="1362267at28211"/>
<dbReference type="PATRIC" id="fig|1675527.3.peg.728"/>
<name>A0A0J9ECV2_9RHOB</name>
<dbReference type="EMBL" id="LFTY01000001">
    <property type="protein sequence ID" value="KMW60511.1"/>
    <property type="molecule type" value="Genomic_DNA"/>
</dbReference>
<evidence type="ECO:0000313" key="2">
    <source>
        <dbReference type="Proteomes" id="UP000037178"/>
    </source>
</evidence>
<dbReference type="AlphaFoldDB" id="A0A0J9ECV2"/>
<accession>A0A0J9ECV2</accession>